<evidence type="ECO:0000313" key="2">
    <source>
        <dbReference type="Proteomes" id="UP001152531"/>
    </source>
</evidence>
<accession>A0ACA9YFG6</accession>
<gene>
    <name evidence="1" type="ORF">CLIB1444_13S02410</name>
</gene>
<organism evidence="1 2">
    <name type="scientific">[Candida] jaroonii</name>
    <dbReference type="NCBI Taxonomy" id="467808"/>
    <lineage>
        <taxon>Eukaryota</taxon>
        <taxon>Fungi</taxon>
        <taxon>Dikarya</taxon>
        <taxon>Ascomycota</taxon>
        <taxon>Saccharomycotina</taxon>
        <taxon>Pichiomycetes</taxon>
        <taxon>Debaryomycetaceae</taxon>
        <taxon>Yamadazyma</taxon>
    </lineage>
</organism>
<dbReference type="EMBL" id="CALSDN010000013">
    <property type="protein sequence ID" value="CAH6723193.1"/>
    <property type="molecule type" value="Genomic_DNA"/>
</dbReference>
<proteinExistence type="predicted"/>
<evidence type="ECO:0000313" key="1">
    <source>
        <dbReference type="EMBL" id="CAH6723193.1"/>
    </source>
</evidence>
<comment type="caution">
    <text evidence="1">The sequence shown here is derived from an EMBL/GenBank/DDBJ whole genome shotgun (WGS) entry which is preliminary data.</text>
</comment>
<name>A0ACA9YFG6_9ASCO</name>
<protein>
    <submittedName>
        <fullName evidence="1">Uncharacterized protein</fullName>
    </submittedName>
</protein>
<dbReference type="Proteomes" id="UP001152531">
    <property type="component" value="Unassembled WGS sequence"/>
</dbReference>
<keyword evidence="2" id="KW-1185">Reference proteome</keyword>
<reference evidence="1" key="1">
    <citation type="submission" date="2022-06" db="EMBL/GenBank/DDBJ databases">
        <authorList>
            <person name="Legras J.-L."/>
            <person name="Devillers H."/>
            <person name="Grondin C."/>
        </authorList>
    </citation>
    <scope>NUCLEOTIDE SEQUENCE</scope>
    <source>
        <strain evidence="1">CLIB 1444</strain>
    </source>
</reference>
<sequence>MTSQISRLDELEMQFKSVVEEMKVLRHDILNSQINEYEYDKQELSEKVSFLQPIINLVEQPSARELYIGQSAVISKVQAIRKILTNDHDLEIARNPLMKAKYSEISEQDYNQKPSKRLEEIFLQCYLSFSRHRYHFIEKDRLMDIFNKDQTERTDWELFVTNIILANGCRISELCKLTTQFSPKYYFDRALKILGNLQSITSMQQIQISMLLALYLNYAYDYLDPYIMNVWELSGLAVRKMIQLGYHKKKLPTLKNCLQVELEKRLFWSVYAFDKLLSLSLGRPSTLNDIELDIPFPLSLEIVGDDANYIFNLQNQQLANELNLNLPVTTITYLVETCRIRQIESKINILVYNKQIQTAEEFDSINQLLENWVNALPSRKEFNEGLNNEVPFDYMILLYHRAKLFLLLPKLTNINSLEPGARQSIILSTLKSAGGICKSFQRIQKDAIFGYSIFSLHTIFLAGVTLVYCVWSLGNPANIKAHNDIIACSNLLYSFAERTNEAETYRFLYENLTETILYNSEPAFENKDTTDTFNAANDIENLLSDSLIPDNKFFNFTFNEDFWKRLDFG</sequence>